<evidence type="ECO:0000256" key="5">
    <source>
        <dbReference type="ARBA" id="ARBA00022833"/>
    </source>
</evidence>
<dbReference type="PANTHER" id="PTHR46543:SF1">
    <property type="entry name" value="ZINC FINGER CCHC DOMAIN-CONTAINING PROTEIN 7"/>
    <property type="match status" value="1"/>
</dbReference>
<feature type="compositionally biased region" description="Gly residues" evidence="7">
    <location>
        <begin position="617"/>
        <end position="630"/>
    </location>
</feature>
<evidence type="ECO:0000256" key="7">
    <source>
        <dbReference type="SAM" id="MobiDB-lite"/>
    </source>
</evidence>
<feature type="compositionally biased region" description="Polar residues" evidence="7">
    <location>
        <begin position="259"/>
        <end position="274"/>
    </location>
</feature>
<feature type="compositionally biased region" description="Basic and acidic residues" evidence="7">
    <location>
        <begin position="575"/>
        <end position="585"/>
    </location>
</feature>
<organism evidence="9 10">
    <name type="scientific">Blastomyces percursus</name>
    <dbReference type="NCBI Taxonomy" id="1658174"/>
    <lineage>
        <taxon>Eukaryota</taxon>
        <taxon>Fungi</taxon>
        <taxon>Dikarya</taxon>
        <taxon>Ascomycota</taxon>
        <taxon>Pezizomycotina</taxon>
        <taxon>Eurotiomycetes</taxon>
        <taxon>Eurotiomycetidae</taxon>
        <taxon>Onygenales</taxon>
        <taxon>Ajellomycetaceae</taxon>
        <taxon>Blastomyces</taxon>
    </lineage>
</organism>
<feature type="domain" description="CCHC-type" evidence="8">
    <location>
        <begin position="386"/>
        <end position="402"/>
    </location>
</feature>
<dbReference type="InterPro" id="IPR001878">
    <property type="entry name" value="Znf_CCHC"/>
</dbReference>
<evidence type="ECO:0000256" key="3">
    <source>
        <dbReference type="ARBA" id="ARBA00022737"/>
    </source>
</evidence>
<dbReference type="OrthoDB" id="7608935at2759"/>
<reference evidence="9 10" key="1">
    <citation type="submission" date="2015-08" db="EMBL/GenBank/DDBJ databases">
        <title>Emmonsia species relationships and genome sequence.</title>
        <authorList>
            <person name="Cuomo C.A."/>
            <person name="Schwartz I.S."/>
            <person name="Kenyon C."/>
            <person name="De Hoog G.S."/>
            <person name="Govender N.P."/>
            <person name="Botha A."/>
            <person name="Moreno L."/>
            <person name="De Vries M."/>
            <person name="Munoz J.F."/>
            <person name="Stielow J.B."/>
        </authorList>
    </citation>
    <scope>NUCLEOTIDE SEQUENCE [LARGE SCALE GENOMIC DNA]</scope>
    <source>
        <strain evidence="9 10">EI222</strain>
    </source>
</reference>
<feature type="compositionally biased region" description="Polar residues" evidence="7">
    <location>
        <begin position="493"/>
        <end position="504"/>
    </location>
</feature>
<feature type="compositionally biased region" description="Polar residues" evidence="7">
    <location>
        <begin position="59"/>
        <end position="79"/>
    </location>
</feature>
<evidence type="ECO:0000256" key="4">
    <source>
        <dbReference type="ARBA" id="ARBA00022771"/>
    </source>
</evidence>
<dbReference type="GO" id="GO:0071039">
    <property type="term" value="P:nuclear polyadenylation-dependent CUT catabolic process"/>
    <property type="evidence" value="ECO:0007669"/>
    <property type="project" value="TreeGrafter"/>
</dbReference>
<feature type="region of interest" description="Disordered" evidence="7">
    <location>
        <begin position="493"/>
        <end position="661"/>
    </location>
</feature>
<dbReference type="GO" id="GO:0071036">
    <property type="term" value="P:nuclear polyadenylation-dependent snoRNA catabolic process"/>
    <property type="evidence" value="ECO:0007669"/>
    <property type="project" value="TreeGrafter"/>
</dbReference>
<keyword evidence="6" id="KW-0539">Nucleus</keyword>
<feature type="region of interest" description="Disordered" evidence="7">
    <location>
        <begin position="151"/>
        <end position="186"/>
    </location>
</feature>
<dbReference type="GO" id="GO:0008270">
    <property type="term" value="F:zinc ion binding"/>
    <property type="evidence" value="ECO:0007669"/>
    <property type="project" value="UniProtKB-KW"/>
</dbReference>
<dbReference type="GO" id="GO:0071035">
    <property type="term" value="P:nuclear polyadenylation-dependent rRNA catabolic process"/>
    <property type="evidence" value="ECO:0007669"/>
    <property type="project" value="TreeGrafter"/>
</dbReference>
<comment type="caution">
    <text evidence="9">The sequence shown here is derived from an EMBL/GenBank/DDBJ whole genome shotgun (WGS) entry which is preliminary data.</text>
</comment>
<dbReference type="GO" id="GO:0003723">
    <property type="term" value="F:RNA binding"/>
    <property type="evidence" value="ECO:0007669"/>
    <property type="project" value="TreeGrafter"/>
</dbReference>
<feature type="compositionally biased region" description="Low complexity" evidence="7">
    <location>
        <begin position="95"/>
        <end position="104"/>
    </location>
</feature>
<evidence type="ECO:0000259" key="8">
    <source>
        <dbReference type="SMART" id="SM00343"/>
    </source>
</evidence>
<sequence length="661" mass="72094">MYEDDYDSRTASVSLLKARKKHTFAESKRTSSIETSDKRRSGKNRTLGRRDIQDFVPKGTTSFTSTSLEVDSTPSSSPDTAMENKSSDHTTTDRAPSSVSPPASRGMAPVMNWNKLSKGTVRTALRGRRQADTVDSSATNSFEAVNGKYWRSRSASASSTGSGDGEHYRQVHGQGQSDSETGACRNKAHVGTNAGQKTFTAEFSDMDSGDDTDDNNDIVLNLKGLPKIDDRIKAAGELHGPGPEMALKGSDASGVQKPNGESLSEPNGSNLSLQAKNKLPEDDVYCDANRGNASSGGPKAEAIRLFRAKYTSDPTTLADLTRVDLETQARYIFLDLEPEDLDLSLPVTCIDCMKEGHLADICPNKECEHCGSWAVHESRFCPSRRRCQRCRERGHDAEACPSPLKGSAAEQPCDFCGSVDHTECECDLIWKLPKRNPTSGRIFISISCCHCTSNRHLIGDCPTRNFPMNSSSFSLKHFDPSMFSNLNTFPVNISGNESGSQRNSGYKIRGRASGRSPSPESDGAFGRPDNCNPTTHRSPPRGRIRFSSGIGRGRNLDDDTRRPQASGKAPQNPNDYRHDYRERDQYFGINTRQRSLSPIRPSNRQGNGASSWKPRARGGGNGGGGGGGSRGRGRRGKGGSNRETYRPMPSAAKKAWDHHRL</sequence>
<evidence type="ECO:0000313" key="10">
    <source>
        <dbReference type="Proteomes" id="UP000242791"/>
    </source>
</evidence>
<dbReference type="GO" id="GO:0071038">
    <property type="term" value="P:TRAMP-dependent tRNA surveillance pathway"/>
    <property type="evidence" value="ECO:0007669"/>
    <property type="project" value="TreeGrafter"/>
</dbReference>
<keyword evidence="5" id="KW-0862">Zinc</keyword>
<feature type="region of interest" description="Disordered" evidence="7">
    <location>
        <begin position="235"/>
        <end position="274"/>
    </location>
</feature>
<feature type="domain" description="CCHC-type" evidence="8">
    <location>
        <begin position="447"/>
        <end position="463"/>
    </location>
</feature>
<feature type="compositionally biased region" description="Basic and acidic residues" evidence="7">
    <location>
        <begin position="23"/>
        <end position="39"/>
    </location>
</feature>
<dbReference type="GO" id="GO:0031499">
    <property type="term" value="C:TRAMP complex"/>
    <property type="evidence" value="ECO:0007669"/>
    <property type="project" value="TreeGrafter"/>
</dbReference>
<dbReference type="InterPro" id="IPR051644">
    <property type="entry name" value="TRAMP_AT-DNA-binding"/>
</dbReference>
<accession>A0A1J9Q831</accession>
<comment type="subcellular location">
    <subcellularLocation>
        <location evidence="1">Nucleus</location>
    </subcellularLocation>
</comment>
<protein>
    <recommendedName>
        <fullName evidence="8">CCHC-type domain-containing protein</fullName>
    </recommendedName>
</protein>
<evidence type="ECO:0000313" key="9">
    <source>
        <dbReference type="EMBL" id="OJD24942.1"/>
    </source>
</evidence>
<keyword evidence="3" id="KW-0677">Repeat</keyword>
<feature type="compositionally biased region" description="Low complexity" evidence="7">
    <location>
        <begin position="152"/>
        <end position="161"/>
    </location>
</feature>
<dbReference type="EMBL" id="LGTZ01000459">
    <property type="protein sequence ID" value="OJD24942.1"/>
    <property type="molecule type" value="Genomic_DNA"/>
</dbReference>
<dbReference type="GO" id="GO:0071037">
    <property type="term" value="P:nuclear polyadenylation-dependent snRNA catabolic process"/>
    <property type="evidence" value="ECO:0007669"/>
    <property type="project" value="TreeGrafter"/>
</dbReference>
<keyword evidence="10" id="KW-1185">Reference proteome</keyword>
<feature type="domain" description="CCHC-type" evidence="8">
    <location>
        <begin position="412"/>
        <end position="428"/>
    </location>
</feature>
<dbReference type="GO" id="GO:0071031">
    <property type="term" value="P:nuclear mRNA surveillance of mRNA 3'-end processing"/>
    <property type="evidence" value="ECO:0007669"/>
    <property type="project" value="TreeGrafter"/>
</dbReference>
<dbReference type="Gene3D" id="4.10.60.10">
    <property type="entry name" value="Zinc finger, CCHC-type"/>
    <property type="match status" value="1"/>
</dbReference>
<name>A0A1J9Q831_9EURO</name>
<dbReference type="VEuPathDB" id="FungiDB:ACJ73_03689"/>
<feature type="region of interest" description="Disordered" evidence="7">
    <location>
        <begin position="1"/>
        <end position="115"/>
    </location>
</feature>
<evidence type="ECO:0000256" key="2">
    <source>
        <dbReference type="ARBA" id="ARBA00022723"/>
    </source>
</evidence>
<feature type="domain" description="CCHC-type" evidence="8">
    <location>
        <begin position="348"/>
        <end position="364"/>
    </location>
</feature>
<feature type="compositionally biased region" description="Polar residues" evidence="7">
    <location>
        <begin position="588"/>
        <end position="610"/>
    </location>
</feature>
<dbReference type="STRING" id="1658174.A0A1J9Q831"/>
<dbReference type="SMART" id="SM00343">
    <property type="entry name" value="ZnF_C2HC"/>
    <property type="match status" value="4"/>
</dbReference>
<proteinExistence type="predicted"/>
<dbReference type="AlphaFoldDB" id="A0A1J9Q831"/>
<dbReference type="PANTHER" id="PTHR46543">
    <property type="entry name" value="ZINC FINGER CCHC DOMAIN-CONTAINING PROTEIN 7"/>
    <property type="match status" value="1"/>
</dbReference>
<gene>
    <name evidence="9" type="ORF">ACJ73_03689</name>
</gene>
<evidence type="ECO:0000256" key="6">
    <source>
        <dbReference type="ARBA" id="ARBA00023242"/>
    </source>
</evidence>
<evidence type="ECO:0000256" key="1">
    <source>
        <dbReference type="ARBA" id="ARBA00004123"/>
    </source>
</evidence>
<keyword evidence="2" id="KW-0479">Metal-binding</keyword>
<keyword evidence="4" id="KW-0863">Zinc-finger</keyword>
<dbReference type="Proteomes" id="UP000242791">
    <property type="component" value="Unassembled WGS sequence"/>
</dbReference>